<dbReference type="AlphaFoldDB" id="A0A9Q1EIK3"/>
<dbReference type="Proteomes" id="UP001152622">
    <property type="component" value="Chromosome 17"/>
</dbReference>
<feature type="compositionally biased region" description="Polar residues" evidence="1">
    <location>
        <begin position="53"/>
        <end position="62"/>
    </location>
</feature>
<accession>A0A9Q1EIK3</accession>
<dbReference type="EMBL" id="JAINUF010000017">
    <property type="protein sequence ID" value="KAJ8339462.1"/>
    <property type="molecule type" value="Genomic_DNA"/>
</dbReference>
<comment type="caution">
    <text evidence="2">The sequence shown here is derived from an EMBL/GenBank/DDBJ whole genome shotgun (WGS) entry which is preliminary data.</text>
</comment>
<feature type="region of interest" description="Disordered" evidence="1">
    <location>
        <begin position="36"/>
        <end position="71"/>
    </location>
</feature>
<proteinExistence type="predicted"/>
<name>A0A9Q1EIK3_SYNKA</name>
<keyword evidence="3" id="KW-1185">Reference proteome</keyword>
<evidence type="ECO:0000256" key="1">
    <source>
        <dbReference type="SAM" id="MobiDB-lite"/>
    </source>
</evidence>
<evidence type="ECO:0000313" key="3">
    <source>
        <dbReference type="Proteomes" id="UP001152622"/>
    </source>
</evidence>
<sequence length="71" mass="7514">MPPRSTHGKLQRRISAFHRGTLLPCGRAVFCRSPARVSGAGTAQPRPLRTHHGINNGTSSGVISGRTAKLA</sequence>
<reference evidence="2" key="1">
    <citation type="journal article" date="2023" name="Science">
        <title>Genome structures resolve the early diversification of teleost fishes.</title>
        <authorList>
            <person name="Parey E."/>
            <person name="Louis A."/>
            <person name="Montfort J."/>
            <person name="Bouchez O."/>
            <person name="Roques C."/>
            <person name="Iampietro C."/>
            <person name="Lluch J."/>
            <person name="Castinel A."/>
            <person name="Donnadieu C."/>
            <person name="Desvignes T."/>
            <person name="Floi Bucao C."/>
            <person name="Jouanno E."/>
            <person name="Wen M."/>
            <person name="Mejri S."/>
            <person name="Dirks R."/>
            <person name="Jansen H."/>
            <person name="Henkel C."/>
            <person name="Chen W.J."/>
            <person name="Zahm M."/>
            <person name="Cabau C."/>
            <person name="Klopp C."/>
            <person name="Thompson A.W."/>
            <person name="Robinson-Rechavi M."/>
            <person name="Braasch I."/>
            <person name="Lecointre G."/>
            <person name="Bobe J."/>
            <person name="Postlethwait J.H."/>
            <person name="Berthelot C."/>
            <person name="Roest Crollius H."/>
            <person name="Guiguen Y."/>
        </authorList>
    </citation>
    <scope>NUCLEOTIDE SEQUENCE</scope>
    <source>
        <strain evidence="2">WJC10195</strain>
    </source>
</reference>
<organism evidence="2 3">
    <name type="scientific">Synaphobranchus kaupii</name>
    <name type="common">Kaup's arrowtooth eel</name>
    <dbReference type="NCBI Taxonomy" id="118154"/>
    <lineage>
        <taxon>Eukaryota</taxon>
        <taxon>Metazoa</taxon>
        <taxon>Chordata</taxon>
        <taxon>Craniata</taxon>
        <taxon>Vertebrata</taxon>
        <taxon>Euteleostomi</taxon>
        <taxon>Actinopterygii</taxon>
        <taxon>Neopterygii</taxon>
        <taxon>Teleostei</taxon>
        <taxon>Anguilliformes</taxon>
        <taxon>Synaphobranchidae</taxon>
        <taxon>Synaphobranchus</taxon>
    </lineage>
</organism>
<gene>
    <name evidence="2" type="ORF">SKAU_G00362480</name>
</gene>
<protein>
    <submittedName>
        <fullName evidence="2">Uncharacterized protein</fullName>
    </submittedName>
</protein>
<evidence type="ECO:0000313" key="2">
    <source>
        <dbReference type="EMBL" id="KAJ8339462.1"/>
    </source>
</evidence>